<feature type="coiled-coil region" evidence="1">
    <location>
        <begin position="313"/>
        <end position="340"/>
    </location>
</feature>
<protein>
    <submittedName>
        <fullName evidence="3">Uncharacterized protein</fullName>
    </submittedName>
</protein>
<feature type="region of interest" description="Disordered" evidence="2">
    <location>
        <begin position="253"/>
        <end position="282"/>
    </location>
</feature>
<evidence type="ECO:0000256" key="1">
    <source>
        <dbReference type="SAM" id="Coils"/>
    </source>
</evidence>
<comment type="caution">
    <text evidence="3">The sequence shown here is derived from an EMBL/GenBank/DDBJ whole genome shotgun (WGS) entry which is preliminary data.</text>
</comment>
<evidence type="ECO:0000313" key="3">
    <source>
        <dbReference type="EMBL" id="NYD88744.1"/>
    </source>
</evidence>
<dbReference type="AlphaFoldDB" id="A0A7Y9K1B3"/>
<reference evidence="3 4" key="1">
    <citation type="submission" date="2020-08" db="EMBL/GenBank/DDBJ databases">
        <title>The Agave Microbiome: Exploring the role of microbial communities in plant adaptations to desert environments.</title>
        <authorList>
            <person name="Partida-Martinez L.P."/>
        </authorList>
    </citation>
    <scope>NUCLEOTIDE SEQUENCE [LARGE SCALE GENOMIC DNA]</scope>
    <source>
        <strain evidence="3 4">AS2.3</strain>
    </source>
</reference>
<sequence>MATQIDWGLLRQAPNIAESFAQGQALGELQQRKKATQDILAGYAANPKGPVPNALAIYDPQAYAALSQNSRQQAVADRQTADALRQTQARTLGAGYLRQNEPVGVAHSAPAATGSNAAQVDPNGDIIVTGNKPAAPAAPRIDIADVFEKDPELAKNLTDHMAAMSKADRENFGQKTGVAAAVSLAALNVAPDQRQAFLDDHAPLLKQAGWTDRELMDFDPTDDNLHGMAAVGVGADKYLADLRQEKGQQVTVRGQDVSAATARRGQDISASTTRRGQDISAATASAGQAVTMRGQDMAAAGRAAPPKATVALARNKLSSLTALETQLNRAEAALRKAKYTGPIAGRLPGGISGADSAADAAIANLAPLVRQLTRVPGEGAMSDYESRLAQAGLPSRSQTVEGRKQSLDDIRALVAQTKAGYSDLVGDSPAPAARGFKVMR</sequence>
<organism evidence="3 4">
    <name type="scientific">Sphingomonas melonis</name>
    <dbReference type="NCBI Taxonomy" id="152682"/>
    <lineage>
        <taxon>Bacteria</taxon>
        <taxon>Pseudomonadati</taxon>
        <taxon>Pseudomonadota</taxon>
        <taxon>Alphaproteobacteria</taxon>
        <taxon>Sphingomonadales</taxon>
        <taxon>Sphingomonadaceae</taxon>
        <taxon>Sphingomonas</taxon>
    </lineage>
</organism>
<feature type="compositionally biased region" description="Polar residues" evidence="2">
    <location>
        <begin position="268"/>
        <end position="282"/>
    </location>
</feature>
<accession>A0A7Y9K1B3</accession>
<dbReference type="RefSeq" id="WP_179507303.1">
    <property type="nucleotide sequence ID" value="NZ_JACCBY010000001.1"/>
</dbReference>
<proteinExistence type="predicted"/>
<name>A0A7Y9K1B3_9SPHN</name>
<dbReference type="Proteomes" id="UP000517753">
    <property type="component" value="Unassembled WGS sequence"/>
</dbReference>
<keyword evidence="1" id="KW-0175">Coiled coil</keyword>
<evidence type="ECO:0000256" key="2">
    <source>
        <dbReference type="SAM" id="MobiDB-lite"/>
    </source>
</evidence>
<keyword evidence="4" id="KW-1185">Reference proteome</keyword>
<evidence type="ECO:0000313" key="4">
    <source>
        <dbReference type="Proteomes" id="UP000517753"/>
    </source>
</evidence>
<gene>
    <name evidence="3" type="ORF">HD841_000513</name>
</gene>
<dbReference type="EMBL" id="JACCBY010000001">
    <property type="protein sequence ID" value="NYD88744.1"/>
    <property type="molecule type" value="Genomic_DNA"/>
</dbReference>